<dbReference type="PANTHER" id="PTHR15180">
    <property type="entry name" value="GENERAL TRANSCRIPTION FACTOR 3C POLYPEPTIDE 1"/>
    <property type="match status" value="1"/>
</dbReference>
<feature type="compositionally biased region" description="Basic and acidic residues" evidence="1">
    <location>
        <begin position="435"/>
        <end position="448"/>
    </location>
</feature>
<dbReference type="GO" id="GO:0042791">
    <property type="term" value="P:5S class rRNA transcription by RNA polymerase III"/>
    <property type="evidence" value="ECO:0007669"/>
    <property type="project" value="TreeGrafter"/>
</dbReference>
<dbReference type="GO" id="GO:0003677">
    <property type="term" value="F:DNA binding"/>
    <property type="evidence" value="ECO:0007669"/>
    <property type="project" value="InterPro"/>
</dbReference>
<dbReference type="STRING" id="133381.A0A2T9ZKH3"/>
<evidence type="ECO:0008006" key="4">
    <source>
        <dbReference type="Google" id="ProtNLM"/>
    </source>
</evidence>
<dbReference type="AlphaFoldDB" id="A0A2T9ZKH3"/>
<dbReference type="PANTHER" id="PTHR15180:SF1">
    <property type="entry name" value="GENERAL TRANSCRIPTION FACTOR 3C POLYPEPTIDE 1"/>
    <property type="match status" value="1"/>
</dbReference>
<dbReference type="OrthoDB" id="5567492at2759"/>
<dbReference type="GO" id="GO:0000127">
    <property type="term" value="C:transcription factor TFIIIC complex"/>
    <property type="evidence" value="ECO:0007669"/>
    <property type="project" value="InterPro"/>
</dbReference>
<comment type="caution">
    <text evidence="2">The sequence shown here is derived from an EMBL/GenBank/DDBJ whole genome shotgun (WGS) entry which is preliminary data.</text>
</comment>
<dbReference type="InterPro" id="IPR044210">
    <property type="entry name" value="Tfc3-like"/>
</dbReference>
<feature type="compositionally biased region" description="Polar residues" evidence="1">
    <location>
        <begin position="450"/>
        <end position="465"/>
    </location>
</feature>
<proteinExistence type="predicted"/>
<gene>
    <name evidence="2" type="ORF">BB560_000396</name>
</gene>
<evidence type="ECO:0000313" key="3">
    <source>
        <dbReference type="Proteomes" id="UP000245609"/>
    </source>
</evidence>
<protein>
    <recommendedName>
        <fullName evidence="4">B-block binding subunit of TFIIIC domain-containing protein</fullName>
    </recommendedName>
</protein>
<evidence type="ECO:0000313" key="2">
    <source>
        <dbReference type="EMBL" id="PVV05088.1"/>
    </source>
</evidence>
<name>A0A2T9ZKH3_9FUNG</name>
<sequence length="688" mass="77269">MVEFVSLIISTLINKGYLFKNDDPSENTDFFQQITKPFINIDSDFNSATNIIFYNSERQKFARKKNCLQITRLPSSSDYSDERVIKSDTRDSSRSKYETQYNNLDSENLINVSKLLPSYTIKGLQVGLKFVFSLGTYGYKDIFYRQAEYFEKLWCNRKLLGNYETLCNILSPSYLGLTKYQTNNVNPSASDTCLPSQNFRKSQKYISINKGITAGELSYLVDLVVNNVAEIGHIKHTNPILLSNQTQFWKEACSSLNENTFLLLEYPKAWDSSLTDNSSVYFPFINKGLRVSSDFHRSGIDFKSLLFYVDSIVFNTGATGATILDIKMALLTRLSPPLTVPSDAEIYLAVEFLDSYNLLGVKYPGKYSQIPSLLGVSDKEDYESNRDLRNLFRGIYRVGFHDTRYVSKKYASLWSIITTNDSLSRRSSAFNFSSEKTEMDQDSIKDPSEPQYTRSGEVPSNSENLKPSNSVIINGALKEIDDSNDEQGLKEHSKNAILIPTKIWFNVNSKINYGLVKVVIESTLSLIANKPGVSEAAISRKFSQSLSNSEISEILDYLVSVGIIYKKTIKGDDSFLKTSSVQNSLLNPKIGDGIVNSLYSISSTCFSDTFNTNKSNGLQTGNTVYNIDSGLNLTASCNSLIKPGAILFSENPSCKIIPNESIVNNTISYYWVVPNYLKLVSKILPTDI</sequence>
<keyword evidence="3" id="KW-1185">Reference proteome</keyword>
<reference evidence="2 3" key="1">
    <citation type="journal article" date="2018" name="MBio">
        <title>Comparative Genomics Reveals the Core Gene Toolbox for the Fungus-Insect Symbiosis.</title>
        <authorList>
            <person name="Wang Y."/>
            <person name="Stata M."/>
            <person name="Wang W."/>
            <person name="Stajich J.E."/>
            <person name="White M.M."/>
            <person name="Moncalvo J.M."/>
        </authorList>
    </citation>
    <scope>NUCLEOTIDE SEQUENCE [LARGE SCALE GENOMIC DNA]</scope>
    <source>
        <strain evidence="2 3">SC-DP-2</strain>
    </source>
</reference>
<accession>A0A2T9ZKH3</accession>
<dbReference type="EMBL" id="MBFS01000041">
    <property type="protein sequence ID" value="PVV05088.1"/>
    <property type="molecule type" value="Genomic_DNA"/>
</dbReference>
<evidence type="ECO:0000256" key="1">
    <source>
        <dbReference type="SAM" id="MobiDB-lite"/>
    </source>
</evidence>
<dbReference type="GO" id="GO:0006384">
    <property type="term" value="P:transcription initiation at RNA polymerase III promoter"/>
    <property type="evidence" value="ECO:0007669"/>
    <property type="project" value="InterPro"/>
</dbReference>
<feature type="region of interest" description="Disordered" evidence="1">
    <location>
        <begin position="433"/>
        <end position="465"/>
    </location>
</feature>
<dbReference type="Proteomes" id="UP000245609">
    <property type="component" value="Unassembled WGS sequence"/>
</dbReference>
<organism evidence="2 3">
    <name type="scientific">Smittium megazygosporum</name>
    <dbReference type="NCBI Taxonomy" id="133381"/>
    <lineage>
        <taxon>Eukaryota</taxon>
        <taxon>Fungi</taxon>
        <taxon>Fungi incertae sedis</taxon>
        <taxon>Zoopagomycota</taxon>
        <taxon>Kickxellomycotina</taxon>
        <taxon>Harpellomycetes</taxon>
        <taxon>Harpellales</taxon>
        <taxon>Legeriomycetaceae</taxon>
        <taxon>Smittium</taxon>
    </lineage>
</organism>